<dbReference type="PANTHER" id="PTHR11923:SF110">
    <property type="entry name" value="SCAVENGER RECEPTOR CLASS B MEMBER 1"/>
    <property type="match status" value="1"/>
</dbReference>
<evidence type="ECO:0000256" key="8">
    <source>
        <dbReference type="ARBA" id="ARBA00023157"/>
    </source>
</evidence>
<evidence type="ECO:0000256" key="4">
    <source>
        <dbReference type="ARBA" id="ARBA00022475"/>
    </source>
</evidence>
<evidence type="ECO:0000256" key="5">
    <source>
        <dbReference type="ARBA" id="ARBA00022692"/>
    </source>
</evidence>
<keyword evidence="8" id="KW-1015">Disulfide bond</keyword>
<dbReference type="RefSeq" id="XP_003743120.1">
    <property type="nucleotide sequence ID" value="XM_003743072.1"/>
</dbReference>
<dbReference type="GO" id="GO:0005901">
    <property type="term" value="C:caveola"/>
    <property type="evidence" value="ECO:0007669"/>
    <property type="project" value="UniProtKB-SubCell"/>
</dbReference>
<evidence type="ECO:0000256" key="7">
    <source>
        <dbReference type="ARBA" id="ARBA00023136"/>
    </source>
</evidence>
<comment type="similarity">
    <text evidence="3">Belongs to the CD36 family.</text>
</comment>
<dbReference type="PRINTS" id="PR01609">
    <property type="entry name" value="CD36FAMILY"/>
</dbReference>
<comment type="subcellular location">
    <subcellularLocation>
        <location evidence="2">Cell membrane</location>
        <topology evidence="2">Multi-pass membrane protein</topology>
    </subcellularLocation>
    <subcellularLocation>
        <location evidence="1">Membrane</location>
        <location evidence="1">Caveola</location>
        <topology evidence="1">Multi-pass membrane protein</topology>
    </subcellularLocation>
</comment>
<protein>
    <recommendedName>
        <fullName evidence="11">Scavenger receptor class B member 1</fullName>
    </recommendedName>
    <alternativeName>
        <fullName evidence="12">SR-BI</fullName>
    </alternativeName>
</protein>
<evidence type="ECO:0000313" key="14">
    <source>
        <dbReference type="Proteomes" id="UP000694867"/>
    </source>
</evidence>
<dbReference type="PANTHER" id="PTHR11923">
    <property type="entry name" value="SCAVENGER RECEPTOR CLASS B TYPE-1 SR-B1"/>
    <property type="match status" value="1"/>
</dbReference>
<accession>A0AAJ6VX97</accession>
<dbReference type="InterPro" id="IPR002159">
    <property type="entry name" value="CD36_fam"/>
</dbReference>
<keyword evidence="5 13" id="KW-0812">Transmembrane</keyword>
<keyword evidence="6 13" id="KW-1133">Transmembrane helix</keyword>
<evidence type="ECO:0000256" key="12">
    <source>
        <dbReference type="ARBA" id="ARBA00042244"/>
    </source>
</evidence>
<evidence type="ECO:0000256" key="10">
    <source>
        <dbReference type="ARBA" id="ARBA00023180"/>
    </source>
</evidence>
<gene>
    <name evidence="15" type="primary">LOC100906352</name>
</gene>
<reference evidence="15" key="1">
    <citation type="submission" date="2025-08" db="UniProtKB">
        <authorList>
            <consortium name="RefSeq"/>
        </authorList>
    </citation>
    <scope>IDENTIFICATION</scope>
</reference>
<evidence type="ECO:0000256" key="6">
    <source>
        <dbReference type="ARBA" id="ARBA00022989"/>
    </source>
</evidence>
<evidence type="ECO:0000256" key="9">
    <source>
        <dbReference type="ARBA" id="ARBA00023170"/>
    </source>
</evidence>
<dbReference type="Proteomes" id="UP000694867">
    <property type="component" value="Unplaced"/>
</dbReference>
<evidence type="ECO:0000313" key="15">
    <source>
        <dbReference type="RefSeq" id="XP_003743120.1"/>
    </source>
</evidence>
<evidence type="ECO:0000256" key="2">
    <source>
        <dbReference type="ARBA" id="ARBA00004651"/>
    </source>
</evidence>
<feature type="transmembrane region" description="Helical" evidence="13">
    <location>
        <begin position="7"/>
        <end position="31"/>
    </location>
</feature>
<keyword evidence="14" id="KW-1185">Reference proteome</keyword>
<evidence type="ECO:0000256" key="1">
    <source>
        <dbReference type="ARBA" id="ARBA00004189"/>
    </source>
</evidence>
<dbReference type="KEGG" id="goe:100906352"/>
<keyword evidence="9" id="KW-0675">Receptor</keyword>
<dbReference type="GeneID" id="100906352"/>
<sequence>MKKPGPCLTAIGCMSLMFGLMSTTIALFALIKFDLIFVGVLNKHLALSPESPNFHYWTDMEDHYDVRLAWYFFNLTNPREFKSGEPPVLKEVGPFWYYVSVVRDDMQFHANHTVTFRETHLFEFDEENVLSEETPITTVNVPLLIYLYRVRAEKKDGNKAVKAILEEFPETESVVLVRKVRDLTYGGTDSLLMKAISEEIQGDSLRKILDERSTGKFSFAIQRNMTESIVINMYTGIGDFRQRNRVHSIDGQHVLKVWPIKHEECNSVDGSLGFFKPTGSKTSEFVVYMPEFCRKFKFRESKKTSWRSHEVERFYLARDNFFDHRIDPKKACYNGGFDGPKSGSTGVWPCRKGSTVMISLPHFLYRDQLEEVQVKGLTPRQDQHEYTMDIDPLTGLVVSLSGRLQSNVPVVRSNFVEAAAHLNPVMYPIFWQEYRIEADYEIRDMLRQMSGAPYYLQLFFMAIATIGSILTIFGLFLWCQ</sequence>
<dbReference type="GO" id="GO:0005737">
    <property type="term" value="C:cytoplasm"/>
    <property type="evidence" value="ECO:0007669"/>
    <property type="project" value="TreeGrafter"/>
</dbReference>
<evidence type="ECO:0000256" key="3">
    <source>
        <dbReference type="ARBA" id="ARBA00010532"/>
    </source>
</evidence>
<feature type="transmembrane region" description="Helical" evidence="13">
    <location>
        <begin position="454"/>
        <end position="478"/>
    </location>
</feature>
<evidence type="ECO:0000256" key="13">
    <source>
        <dbReference type="SAM" id="Phobius"/>
    </source>
</evidence>
<keyword evidence="7 13" id="KW-0472">Membrane</keyword>
<keyword evidence="10" id="KW-0325">Glycoprotein</keyword>
<organism evidence="14 15">
    <name type="scientific">Galendromus occidentalis</name>
    <name type="common">western predatory mite</name>
    <dbReference type="NCBI Taxonomy" id="34638"/>
    <lineage>
        <taxon>Eukaryota</taxon>
        <taxon>Metazoa</taxon>
        <taxon>Ecdysozoa</taxon>
        <taxon>Arthropoda</taxon>
        <taxon>Chelicerata</taxon>
        <taxon>Arachnida</taxon>
        <taxon>Acari</taxon>
        <taxon>Parasitiformes</taxon>
        <taxon>Mesostigmata</taxon>
        <taxon>Gamasina</taxon>
        <taxon>Phytoseioidea</taxon>
        <taxon>Phytoseiidae</taxon>
        <taxon>Typhlodrominae</taxon>
        <taxon>Galendromus</taxon>
    </lineage>
</organism>
<dbReference type="Pfam" id="PF01130">
    <property type="entry name" value="CD36"/>
    <property type="match status" value="1"/>
</dbReference>
<evidence type="ECO:0000256" key="11">
    <source>
        <dbReference type="ARBA" id="ARBA00040821"/>
    </source>
</evidence>
<proteinExistence type="inferred from homology"/>
<keyword evidence="4" id="KW-1003">Cell membrane</keyword>
<dbReference type="AlphaFoldDB" id="A0AAJ6VX97"/>
<dbReference type="GO" id="GO:0005044">
    <property type="term" value="F:scavenger receptor activity"/>
    <property type="evidence" value="ECO:0007669"/>
    <property type="project" value="TreeGrafter"/>
</dbReference>
<name>A0AAJ6VX97_9ACAR</name>